<accession>A0A6M2CII3</accession>
<dbReference type="InterPro" id="IPR000863">
    <property type="entry name" value="Sulfotransferase_dom"/>
</dbReference>
<dbReference type="SUPFAM" id="SSF52540">
    <property type="entry name" value="P-loop containing nucleoside triphosphate hydrolases"/>
    <property type="match status" value="1"/>
</dbReference>
<dbReference type="PANTHER" id="PTHR11783">
    <property type="entry name" value="SULFOTRANSFERASE SULT"/>
    <property type="match status" value="1"/>
</dbReference>
<evidence type="ECO:0000313" key="4">
    <source>
        <dbReference type="EMBL" id="NOV32870.1"/>
    </source>
</evidence>
<comment type="similarity">
    <text evidence="1">Belongs to the sulfotransferase 1 family.</text>
</comment>
<evidence type="ECO:0000259" key="3">
    <source>
        <dbReference type="Pfam" id="PF00685"/>
    </source>
</evidence>
<dbReference type="VEuPathDB" id="VectorBase:LOC119159893"/>
<dbReference type="EMBL" id="GHWJ01000133">
    <property type="protein sequence ID" value="NOV32870.1"/>
    <property type="molecule type" value="Transcribed_RNA"/>
</dbReference>
<evidence type="ECO:0000256" key="2">
    <source>
        <dbReference type="ARBA" id="ARBA00022679"/>
    </source>
</evidence>
<sequence length="319" mass="37248">MERKRPAYQIIDGVPRCIFLNPGLLREGLKFKAKAGDVVQSTFPKSGTNWLMYITQLILRNGQPITTYEEFVKGWCSVEYMDATDFTSPLPLRTFATHLPLDKHTMTPEGKYVYIARNPWDVCVSFYHMVTNMSIYKFQDGTFEDFVDTFVSGNFGYGDYFEHVAAGYALREEPNVFFITYEELKKHTREVALRLAYFLGEQYGCVLEQNQTLFQKLLERTQPEYMRNVLVLDMTGRSNPQWDAVLSNKDVTCREGHEGDESKYCYVRVGKVGTWKNYFTSELLRKMENRIQEAEQRSSVMNLWKDIRDETIEVLKDSE</sequence>
<dbReference type="InterPro" id="IPR027417">
    <property type="entry name" value="P-loop_NTPase"/>
</dbReference>
<organism evidence="4">
    <name type="scientific">Rhipicephalus microplus</name>
    <name type="common">Cattle tick</name>
    <name type="synonym">Boophilus microplus</name>
    <dbReference type="NCBI Taxonomy" id="6941"/>
    <lineage>
        <taxon>Eukaryota</taxon>
        <taxon>Metazoa</taxon>
        <taxon>Ecdysozoa</taxon>
        <taxon>Arthropoda</taxon>
        <taxon>Chelicerata</taxon>
        <taxon>Arachnida</taxon>
        <taxon>Acari</taxon>
        <taxon>Parasitiformes</taxon>
        <taxon>Ixodida</taxon>
        <taxon>Ixodoidea</taxon>
        <taxon>Ixodidae</taxon>
        <taxon>Rhipicephalinae</taxon>
        <taxon>Rhipicephalus</taxon>
        <taxon>Boophilus</taxon>
    </lineage>
</organism>
<dbReference type="OrthoDB" id="205623at2759"/>
<evidence type="ECO:0000256" key="1">
    <source>
        <dbReference type="ARBA" id="ARBA00005771"/>
    </source>
</evidence>
<dbReference type="Pfam" id="PF00685">
    <property type="entry name" value="Sulfotransfer_1"/>
    <property type="match status" value="1"/>
</dbReference>
<reference evidence="4" key="1">
    <citation type="submission" date="2019-09" db="EMBL/GenBank/DDBJ databases">
        <title>Organ-specific transcriptomic study of the physiology of the cattle tick, Rhipicephalus microplus.</title>
        <authorList>
            <person name="Tirloni L."/>
            <person name="Braz G."/>
            <person name="Gandara A.C.P."/>
            <person name="Sabadin G.A."/>
            <person name="da Silva R.M."/>
            <person name="Guizzo M.G."/>
            <person name="Machado J.A."/>
            <person name="Costa E.P."/>
            <person name="Gomes H.F."/>
            <person name="Moraes J."/>
            <person name="Mota M.B.S."/>
            <person name="Mesquita R.D."/>
            <person name="Alvarenga P.H."/>
            <person name="Alves F."/>
            <person name="Seixas A."/>
            <person name="da Fonseca R.N."/>
            <person name="Fogaca A."/>
            <person name="Logullo C."/>
            <person name="Tanaka A."/>
            <person name="Daffre S."/>
            <person name="Termignoni C."/>
            <person name="Vaz I.S.Jr."/>
            <person name="Oliveira P.L."/>
            <person name="Ribeiro J.M."/>
        </authorList>
    </citation>
    <scope>NUCLEOTIDE SEQUENCE</scope>
    <source>
        <strain evidence="4">Porto Alegre</strain>
    </source>
</reference>
<name>A0A6M2CII3_RHIMP</name>
<feature type="domain" description="Sulfotransferase" evidence="3">
    <location>
        <begin position="37"/>
        <end position="294"/>
    </location>
</feature>
<dbReference type="AlphaFoldDB" id="A0A6M2CII3"/>
<keyword evidence="2 4" id="KW-0808">Transferase</keyword>
<protein>
    <submittedName>
        <fullName evidence="4">Putative salivary sulfotransferase midgut overexpressed</fullName>
    </submittedName>
</protein>
<proteinExistence type="inferred from homology"/>
<dbReference type="GO" id="GO:0008146">
    <property type="term" value="F:sulfotransferase activity"/>
    <property type="evidence" value="ECO:0007669"/>
    <property type="project" value="InterPro"/>
</dbReference>
<dbReference type="Gene3D" id="3.40.50.300">
    <property type="entry name" value="P-loop containing nucleotide triphosphate hydrolases"/>
    <property type="match status" value="1"/>
</dbReference>